<feature type="region of interest" description="Disordered" evidence="1">
    <location>
        <begin position="286"/>
        <end position="324"/>
    </location>
</feature>
<proteinExistence type="predicted"/>
<evidence type="ECO:0000256" key="1">
    <source>
        <dbReference type="SAM" id="MobiDB-lite"/>
    </source>
</evidence>
<feature type="compositionally biased region" description="Pro residues" evidence="1">
    <location>
        <begin position="177"/>
        <end position="186"/>
    </location>
</feature>
<gene>
    <name evidence="2" type="ORF">KC01_LOCUS15394</name>
</gene>
<accession>A0AAV2K5C0</accession>
<feature type="compositionally biased region" description="Low complexity" evidence="1">
    <location>
        <begin position="286"/>
        <end position="307"/>
    </location>
</feature>
<sequence length="442" mass="47959">MNRYPFPVLFSSSSPPVHSPWNPGSQSLLSSSNSSSDTTSFPSKCPIHRLSLSLSLRRITYPGVFARQFRLLSLARPFSYVLRHSLSFSSESHSLLKGNLSRDKLSRLTPPYARRILPSSSLRPCSIPNPSHTPNLSRNPPAPSSPYSSLHQKASDSAGPAPSSFSSGSSPPHTSSVPPPPAPLSPHRPQSLTLRATSIYLYIRPHALSAPTPSYLSPILLLSSVSQSNGISLIPLGNLLSHILTVLDLSLPPLLTHVESPTSLLRLHNNSRSSLLSRISSPGLGHFSSSGSPSSSPKSLVPSHPSPLVNPQRHSSPPHPSSSLLTPPHYLSCPRLILRSFPHSLFHSDILATFDIYLSLPLSPSRHDQATTLKILSQHHRIPLSPRISSRFLPLSTLIITTSLARRPFLPSQHSSSQAIVSPQTSVQWHSRTIHSVSSYVS</sequence>
<evidence type="ECO:0000313" key="2">
    <source>
        <dbReference type="EMBL" id="CAL1585151.1"/>
    </source>
</evidence>
<organism evidence="2 3">
    <name type="scientific">Knipowitschia caucasica</name>
    <name type="common">Caucasian dwarf goby</name>
    <name type="synonym">Pomatoschistus caucasicus</name>
    <dbReference type="NCBI Taxonomy" id="637954"/>
    <lineage>
        <taxon>Eukaryota</taxon>
        <taxon>Metazoa</taxon>
        <taxon>Chordata</taxon>
        <taxon>Craniata</taxon>
        <taxon>Vertebrata</taxon>
        <taxon>Euteleostomi</taxon>
        <taxon>Actinopterygii</taxon>
        <taxon>Neopterygii</taxon>
        <taxon>Teleostei</taxon>
        <taxon>Neoteleostei</taxon>
        <taxon>Acanthomorphata</taxon>
        <taxon>Gobiaria</taxon>
        <taxon>Gobiiformes</taxon>
        <taxon>Gobioidei</taxon>
        <taxon>Gobiidae</taxon>
        <taxon>Gobiinae</taxon>
        <taxon>Knipowitschia</taxon>
    </lineage>
</organism>
<reference evidence="2 3" key="1">
    <citation type="submission" date="2024-04" db="EMBL/GenBank/DDBJ databases">
        <authorList>
            <person name="Waldvogel A.-M."/>
            <person name="Schoenle A."/>
        </authorList>
    </citation>
    <scope>NUCLEOTIDE SEQUENCE [LARGE SCALE GENOMIC DNA]</scope>
</reference>
<evidence type="ECO:0000313" key="3">
    <source>
        <dbReference type="Proteomes" id="UP001497482"/>
    </source>
</evidence>
<protein>
    <submittedName>
        <fullName evidence="2">Uncharacterized protein</fullName>
    </submittedName>
</protein>
<keyword evidence="3" id="KW-1185">Reference proteome</keyword>
<dbReference type="AlphaFoldDB" id="A0AAV2K5C0"/>
<dbReference type="EMBL" id="OZ035839">
    <property type="protein sequence ID" value="CAL1585151.1"/>
    <property type="molecule type" value="Genomic_DNA"/>
</dbReference>
<feature type="region of interest" description="Disordered" evidence="1">
    <location>
        <begin position="12"/>
        <end position="44"/>
    </location>
</feature>
<dbReference type="Proteomes" id="UP001497482">
    <property type="component" value="Chromosome 17"/>
</dbReference>
<feature type="region of interest" description="Disordered" evidence="1">
    <location>
        <begin position="119"/>
        <end position="189"/>
    </location>
</feature>
<feature type="compositionally biased region" description="Polar residues" evidence="1">
    <location>
        <begin position="119"/>
        <end position="138"/>
    </location>
</feature>
<name>A0AAV2K5C0_KNICA</name>
<feature type="compositionally biased region" description="Low complexity" evidence="1">
    <location>
        <begin position="155"/>
        <end position="176"/>
    </location>
</feature>